<organism evidence="4 5">
    <name type="scientific">Pseudomonas helleri</name>
    <dbReference type="NCBI Taxonomy" id="1608996"/>
    <lineage>
        <taxon>Bacteria</taxon>
        <taxon>Pseudomonadati</taxon>
        <taxon>Pseudomonadota</taxon>
        <taxon>Gammaproteobacteria</taxon>
        <taxon>Pseudomonadales</taxon>
        <taxon>Pseudomonadaceae</taxon>
        <taxon>Pseudomonas</taxon>
    </lineage>
</organism>
<dbReference type="NCBIfam" id="NF033884">
    <property type="entry name" value="conj_TraO_IncI1"/>
    <property type="match status" value="1"/>
</dbReference>
<dbReference type="EMBL" id="WIVU01000035">
    <property type="protein sequence ID" value="MQU07311.1"/>
    <property type="molecule type" value="Genomic_DNA"/>
</dbReference>
<keyword evidence="2" id="KW-0472">Membrane</keyword>
<comment type="caution">
    <text evidence="4">The sequence shown here is derived from an EMBL/GenBank/DDBJ whole genome shotgun (WGS) entry which is preliminary data.</text>
</comment>
<evidence type="ECO:0000313" key="5">
    <source>
        <dbReference type="Proteomes" id="UP000478064"/>
    </source>
</evidence>
<protein>
    <submittedName>
        <fullName evidence="4">Conjugal transfer protein TraO</fullName>
    </submittedName>
</protein>
<keyword evidence="2" id="KW-0812">Transmembrane</keyword>
<dbReference type="Proteomes" id="UP000489190">
    <property type="component" value="Unassembled WGS sequence"/>
</dbReference>
<dbReference type="Proteomes" id="UP000478064">
    <property type="component" value="Unassembled WGS sequence"/>
</dbReference>
<keyword evidence="2" id="KW-1133">Transmembrane helix</keyword>
<feature type="transmembrane region" description="Helical" evidence="2">
    <location>
        <begin position="12"/>
        <end position="36"/>
    </location>
</feature>
<evidence type="ECO:0000256" key="2">
    <source>
        <dbReference type="SAM" id="Phobius"/>
    </source>
</evidence>
<feature type="compositionally biased region" description="Low complexity" evidence="1">
    <location>
        <begin position="116"/>
        <end position="128"/>
    </location>
</feature>
<feature type="compositionally biased region" description="Basic and acidic residues" evidence="1">
    <location>
        <begin position="449"/>
        <end position="458"/>
    </location>
</feature>
<proteinExistence type="predicted"/>
<feature type="compositionally biased region" description="Low complexity" evidence="1">
    <location>
        <begin position="421"/>
        <end position="435"/>
    </location>
</feature>
<feature type="compositionally biased region" description="Polar residues" evidence="1">
    <location>
        <begin position="436"/>
        <end position="446"/>
    </location>
</feature>
<dbReference type="RefSeq" id="WP_048402793.1">
    <property type="nucleotide sequence ID" value="NZ_WIVU01000035.1"/>
</dbReference>
<evidence type="ECO:0000313" key="6">
    <source>
        <dbReference type="Proteomes" id="UP000489190"/>
    </source>
</evidence>
<name>A0A6L5HY33_9PSED</name>
<feature type="region of interest" description="Disordered" evidence="1">
    <location>
        <begin position="421"/>
        <end position="458"/>
    </location>
</feature>
<reference evidence="5 6" key="1">
    <citation type="submission" date="2019-10" db="EMBL/GenBank/DDBJ databases">
        <title>Evaluation of single-gene subtyping targets for Pseudomonas.</title>
        <authorList>
            <person name="Reichler S.J."/>
            <person name="Orsi R.H."/>
            <person name="Wiedmann M."/>
            <person name="Martin N.H."/>
            <person name="Murphy S.I."/>
        </authorList>
    </citation>
    <scope>NUCLEOTIDE SEQUENCE [LARGE SCALE GENOMIC DNA]</scope>
    <source>
        <strain evidence="4 5">FSL R10-1637</strain>
        <strain evidence="3 6">FSL R10-3254</strain>
    </source>
</reference>
<dbReference type="EMBL" id="WIWI01000035">
    <property type="protein sequence ID" value="MQT90286.1"/>
    <property type="molecule type" value="Genomic_DNA"/>
</dbReference>
<dbReference type="InterPro" id="IPR049855">
    <property type="entry name" value="DotG/IcmE-like_C"/>
</dbReference>
<evidence type="ECO:0000313" key="4">
    <source>
        <dbReference type="EMBL" id="MQU07311.1"/>
    </source>
</evidence>
<dbReference type="AlphaFoldDB" id="A0A6L5HY33"/>
<evidence type="ECO:0000313" key="3">
    <source>
        <dbReference type="EMBL" id="MQT90286.1"/>
    </source>
</evidence>
<dbReference type="CDD" id="cd16431">
    <property type="entry name" value="IcmE"/>
    <property type="match status" value="1"/>
</dbReference>
<sequence>MANENDAKRDKKLTLGLIGAAVVAVVGGSYFLWTWLTSPPPEQSRLDLTRVSVASRTNSTESPAYRALLDQFNQNGAAAAKSQNNSFIASIPMEQQAVTQPTPVAKPAPQRETTTRRSSSSQGQTSKSGSEKEDPRQKALVKLLSRINPQVKTQDEQPSGLQVAEVIGGVSSGSGSGGTMAGTASSYDRWSESLPGGARLQTASMKSGGDAPYSAVEVVPPYWRGAGVIDIGVDSDNSTTPVLGKLSGPYAGAVLKAPDGARLQGDGVVIHFTEMAFKGINYKVDAYALQDDTLLANVASEVNHRYMSRIVLPAILGGIGNISDMYTQANTQVVSNGFSTQVARPGTPDGTAVAGAILGGAASQAAKVLTADAARTPATQVNVFKGQVVAIQFMRGVYAGDAIAPGRSGEAVQSAVPAQAVMTTQPQPQAPTQPQSADQWRAQTQARIEAQRRLQENQ</sequence>
<gene>
    <name evidence="4" type="primary">traO</name>
    <name evidence="4" type="ORF">GHO27_16610</name>
    <name evidence="3" type="ORF">GHO39_14255</name>
</gene>
<feature type="region of interest" description="Disordered" evidence="1">
    <location>
        <begin position="96"/>
        <end position="137"/>
    </location>
</feature>
<accession>A0A6L5HY33</accession>
<evidence type="ECO:0000256" key="1">
    <source>
        <dbReference type="SAM" id="MobiDB-lite"/>
    </source>
</evidence>